<dbReference type="Gene3D" id="2.40.70.10">
    <property type="entry name" value="Acid Proteases"/>
    <property type="match status" value="2"/>
</dbReference>
<dbReference type="Pfam" id="PF14541">
    <property type="entry name" value="TAXi_C"/>
    <property type="match status" value="1"/>
</dbReference>
<feature type="signal peptide" evidence="4">
    <location>
        <begin position="1"/>
        <end position="29"/>
    </location>
</feature>
<dbReference type="GO" id="GO:0008233">
    <property type="term" value="F:peptidase activity"/>
    <property type="evidence" value="ECO:0007669"/>
    <property type="project" value="UniProtKB-KW"/>
</dbReference>
<gene>
    <name evidence="6" type="ORF">KIW84_020855</name>
</gene>
<dbReference type="InterPro" id="IPR021109">
    <property type="entry name" value="Peptidase_aspartic_dom_sf"/>
</dbReference>
<dbReference type="InterPro" id="IPR051708">
    <property type="entry name" value="Plant_Aspart_Prot_A1"/>
</dbReference>
<feature type="domain" description="Peptidase A1" evidence="5">
    <location>
        <begin position="80"/>
        <end position="472"/>
    </location>
</feature>
<dbReference type="SUPFAM" id="SSF50630">
    <property type="entry name" value="Acid proteases"/>
    <property type="match status" value="1"/>
</dbReference>
<accession>A0A9D5B8H0</accession>
<evidence type="ECO:0000259" key="5">
    <source>
        <dbReference type="PROSITE" id="PS51767"/>
    </source>
</evidence>
<dbReference type="PANTHER" id="PTHR47967:SF96">
    <property type="entry name" value="OS08G0207800 PROTEIN"/>
    <property type="match status" value="1"/>
</dbReference>
<keyword evidence="7" id="KW-1185">Reference proteome</keyword>
<dbReference type="InterPro" id="IPR032861">
    <property type="entry name" value="TAXi_N"/>
</dbReference>
<dbReference type="PANTHER" id="PTHR47967">
    <property type="entry name" value="OS07G0603500 PROTEIN-RELATED"/>
    <property type="match status" value="1"/>
</dbReference>
<evidence type="ECO:0000313" key="7">
    <source>
        <dbReference type="Proteomes" id="UP001058974"/>
    </source>
</evidence>
<comment type="caution">
    <text evidence="6">The sequence shown here is derived from an EMBL/GenBank/DDBJ whole genome shotgun (WGS) entry which is preliminary data.</text>
</comment>
<dbReference type="Gramene" id="Psat2g026280.1">
    <property type="protein sequence ID" value="Psat2g026280.1.cds"/>
    <property type="gene ID" value="Psat2g026280"/>
</dbReference>
<dbReference type="InterPro" id="IPR032799">
    <property type="entry name" value="TAXi_C"/>
</dbReference>
<dbReference type="OrthoDB" id="1434184at2759"/>
<dbReference type="Proteomes" id="UP001058974">
    <property type="component" value="Chromosome 2"/>
</dbReference>
<organism evidence="6 7">
    <name type="scientific">Pisum sativum</name>
    <name type="common">Garden pea</name>
    <name type="synonym">Lathyrus oleraceus</name>
    <dbReference type="NCBI Taxonomy" id="3888"/>
    <lineage>
        <taxon>Eukaryota</taxon>
        <taxon>Viridiplantae</taxon>
        <taxon>Streptophyta</taxon>
        <taxon>Embryophyta</taxon>
        <taxon>Tracheophyta</taxon>
        <taxon>Spermatophyta</taxon>
        <taxon>Magnoliopsida</taxon>
        <taxon>eudicotyledons</taxon>
        <taxon>Gunneridae</taxon>
        <taxon>Pentapetalae</taxon>
        <taxon>rosids</taxon>
        <taxon>fabids</taxon>
        <taxon>Fabales</taxon>
        <taxon>Fabaceae</taxon>
        <taxon>Papilionoideae</taxon>
        <taxon>50 kb inversion clade</taxon>
        <taxon>NPAAA clade</taxon>
        <taxon>Hologalegina</taxon>
        <taxon>IRL clade</taxon>
        <taxon>Fabeae</taxon>
        <taxon>Lathyrus</taxon>
    </lineage>
</organism>
<protein>
    <recommendedName>
        <fullName evidence="5">Peptidase A1 domain-containing protein</fullName>
    </recommendedName>
</protein>
<proteinExistence type="inferred from homology"/>
<keyword evidence="2" id="KW-0645">Protease</keyword>
<dbReference type="PROSITE" id="PS51767">
    <property type="entry name" value="PEPTIDASE_A1"/>
    <property type="match status" value="1"/>
</dbReference>
<evidence type="ECO:0000313" key="6">
    <source>
        <dbReference type="EMBL" id="KAI5433746.1"/>
    </source>
</evidence>
<dbReference type="Gramene" id="Psat02G0085500-T1">
    <property type="protein sequence ID" value="KAI5433746.1"/>
    <property type="gene ID" value="KIW84_020855"/>
</dbReference>
<comment type="similarity">
    <text evidence="1">Belongs to the peptidase A1 family.</text>
</comment>
<evidence type="ECO:0000256" key="2">
    <source>
        <dbReference type="ARBA" id="ARBA00022670"/>
    </source>
</evidence>
<evidence type="ECO:0000256" key="4">
    <source>
        <dbReference type="SAM" id="SignalP"/>
    </source>
</evidence>
<evidence type="ECO:0000256" key="3">
    <source>
        <dbReference type="ARBA" id="ARBA00022801"/>
    </source>
</evidence>
<dbReference type="GO" id="GO:0005576">
    <property type="term" value="C:extracellular region"/>
    <property type="evidence" value="ECO:0007669"/>
    <property type="project" value="TreeGrafter"/>
</dbReference>
<sequence>MHSLKPFTFTLNLLLLLPFLSSQKPLVNADIEQVTLRDQSSLSLNNNNKNNSFASESDEEDILKRSCSIEADITASNFTYLMKFGVKRYEGDKAHIYLNATLDTGSDLIWFHSQPCDYLLGCDCFCYHKGECIKKPQKIIGCADQECVNLKEFGIKHECHQQNDNKLCRYNGKYADSTELKGFFGTSDFHFTIDESGKTKDKPLRVGFSTTKKDKDVPERNGIVGLGMGGYSLINQSIGVTPRKFSYYLPQFRRKDEQDMKDKSKFKFGCGVEISDEKSTPLLPKQDKYQMCHTRYCVQIKSICLKFKGKKCENHEIEVSEGDTENDNVIVIDSGTTFTYLKNNIFEKLLDKLKKKLKDESPRKLLFYENCFEKKDGNVEKLENISFKFDGTTIELKKENFFDEYSVPDCNGGDPKNYVCLTVEGQNKGYRKRLRSYGDSVGEPQILGSRAQMDFTVAFDLEDDTNMKVSFENNEKNSDLSE</sequence>
<reference evidence="6 7" key="1">
    <citation type="journal article" date="2022" name="Nat. Genet.">
        <title>Improved pea reference genome and pan-genome highlight genomic features and evolutionary characteristics.</title>
        <authorList>
            <person name="Yang T."/>
            <person name="Liu R."/>
            <person name="Luo Y."/>
            <person name="Hu S."/>
            <person name="Wang D."/>
            <person name="Wang C."/>
            <person name="Pandey M.K."/>
            <person name="Ge S."/>
            <person name="Xu Q."/>
            <person name="Li N."/>
            <person name="Li G."/>
            <person name="Huang Y."/>
            <person name="Saxena R.K."/>
            <person name="Ji Y."/>
            <person name="Li M."/>
            <person name="Yan X."/>
            <person name="He Y."/>
            <person name="Liu Y."/>
            <person name="Wang X."/>
            <person name="Xiang C."/>
            <person name="Varshney R.K."/>
            <person name="Ding H."/>
            <person name="Gao S."/>
            <person name="Zong X."/>
        </authorList>
    </citation>
    <scope>NUCLEOTIDE SEQUENCE [LARGE SCALE GENOMIC DNA]</scope>
    <source>
        <strain evidence="6 7">cv. Zhongwan 6</strain>
    </source>
</reference>
<evidence type="ECO:0000256" key="1">
    <source>
        <dbReference type="ARBA" id="ARBA00007447"/>
    </source>
</evidence>
<dbReference type="AlphaFoldDB" id="A0A9D5B8H0"/>
<dbReference type="EMBL" id="JAMSHJ010000002">
    <property type="protein sequence ID" value="KAI5433746.1"/>
    <property type="molecule type" value="Genomic_DNA"/>
</dbReference>
<feature type="chain" id="PRO_5039218070" description="Peptidase A1 domain-containing protein" evidence="4">
    <location>
        <begin position="30"/>
        <end position="482"/>
    </location>
</feature>
<name>A0A9D5B8H0_PEA</name>
<dbReference type="InterPro" id="IPR033121">
    <property type="entry name" value="PEPTIDASE_A1"/>
</dbReference>
<dbReference type="Pfam" id="PF14543">
    <property type="entry name" value="TAXi_N"/>
    <property type="match status" value="1"/>
</dbReference>
<dbReference type="GO" id="GO:0006508">
    <property type="term" value="P:proteolysis"/>
    <property type="evidence" value="ECO:0007669"/>
    <property type="project" value="UniProtKB-KW"/>
</dbReference>
<keyword evidence="3" id="KW-0378">Hydrolase</keyword>
<keyword evidence="4" id="KW-0732">Signal</keyword>